<dbReference type="InterPro" id="IPR020846">
    <property type="entry name" value="MFS_dom"/>
</dbReference>
<feature type="transmembrane region" description="Helical" evidence="9">
    <location>
        <begin position="769"/>
        <end position="787"/>
    </location>
</feature>
<accession>A0ABR0KKL3</accession>
<feature type="transmembrane region" description="Helical" evidence="9">
    <location>
        <begin position="104"/>
        <end position="126"/>
    </location>
</feature>
<evidence type="ECO:0000256" key="8">
    <source>
        <dbReference type="SAM" id="MobiDB-lite"/>
    </source>
</evidence>
<evidence type="ECO:0000256" key="9">
    <source>
        <dbReference type="SAM" id="Phobius"/>
    </source>
</evidence>
<feature type="compositionally biased region" description="Basic and acidic residues" evidence="8">
    <location>
        <begin position="532"/>
        <end position="546"/>
    </location>
</feature>
<comment type="subcellular location">
    <subcellularLocation>
        <location evidence="1">Cell membrane</location>
        <topology evidence="1">Multi-pass membrane protein</topology>
    </subcellularLocation>
</comment>
<dbReference type="CDD" id="cd17323">
    <property type="entry name" value="MFS_Tpo1_MDR_like"/>
    <property type="match status" value="1"/>
</dbReference>
<dbReference type="InterPro" id="IPR036259">
    <property type="entry name" value="MFS_trans_sf"/>
</dbReference>
<evidence type="ECO:0000256" key="5">
    <source>
        <dbReference type="ARBA" id="ARBA00022989"/>
    </source>
</evidence>
<sequence length="807" mass="87774">MAEKSVEEAAVANPIPKQHSLFRLVTDRARIDDDVLNYSYDGSGTAQDPYVVTWIPEDAGNPMNWNQGLKWTIAIIVALECFATAFSSSAYSGCLQQLVIHFQASTTLLTAGISLYVLGFALGPLLWAPLSEIYGRQVIFFVTFTFFTAFMGGATANSTLATLLVMRFLGGSFGASPFTNAGGVIADIFPANERGAAMGVFSLMPSLGPTCGPFIAGFLGESEGWRWVMGLMVILAGVMWLIGTLFVPETYAPVILRKRAAELSKRTGKAYKTRVDIEKGEISAAKTLTIALGRPFVLLFMEPIVLILSLYMSVIYGTLYLLFGAFPIVFQVERGWSQGVGGLAFLGVAFGMVMAIAINGKFNDVYVKAGVKNGGVSPPEARLIGCMVGAIAFPIGMFWFAWTSYPSVHWISPVLAGVPFGFGLNLMFLGITNYLIDAYTIFAASVLAANTVLRSLFGAAFPLFTQDMYANLGTQWASSVPAFLALIMLPAPFVLYKYGAKIRLRCPYASEAERAMAALRNRAAQTEADSEQPSRLESVDSDKSEGTDTTATEPGTYEPMRTTSRARAPSNVADPARLLRTTSRAESLGEAVPYEANPYDIDRVNTNASVTGIQLDLKRGHGKHASHIHKQLGLHKQCNNKATIEYSSPSIFSSQSYTTVSEEDLQCTPYPRYSDCHAGDRYFCSMWRSVGFLMSFAVVLEGMTIAAFVVLILGGKQKREQGWGFMATMAFLSGFVQAVAMSIVAYLAKNDEKFAVPGWYLDQSWDMCTASWTMQIVVAIAITLAALCLPSEGGYELIPDRLDDEEQ</sequence>
<keyword evidence="5 9" id="KW-1133">Transmembrane helix</keyword>
<feature type="transmembrane region" description="Helical" evidence="9">
    <location>
        <begin position="690"/>
        <end position="713"/>
    </location>
</feature>
<feature type="transmembrane region" description="Helical" evidence="9">
    <location>
        <begin position="408"/>
        <end position="429"/>
    </location>
</feature>
<dbReference type="Proteomes" id="UP001345013">
    <property type="component" value="Unassembled WGS sequence"/>
</dbReference>
<protein>
    <recommendedName>
        <fullName evidence="10">Major facilitator superfamily (MFS) profile domain-containing protein</fullName>
    </recommendedName>
</protein>
<keyword evidence="4 9" id="KW-0812">Transmembrane</keyword>
<proteinExistence type="inferred from homology"/>
<keyword evidence="3" id="KW-1003">Cell membrane</keyword>
<dbReference type="PANTHER" id="PTHR23502">
    <property type="entry name" value="MAJOR FACILITATOR SUPERFAMILY"/>
    <property type="match status" value="1"/>
</dbReference>
<dbReference type="SUPFAM" id="SSF103473">
    <property type="entry name" value="MFS general substrate transporter"/>
    <property type="match status" value="1"/>
</dbReference>
<evidence type="ECO:0000256" key="4">
    <source>
        <dbReference type="ARBA" id="ARBA00022692"/>
    </source>
</evidence>
<feature type="domain" description="Major facilitator superfamily (MFS) profile" evidence="10">
    <location>
        <begin position="73"/>
        <end position="503"/>
    </location>
</feature>
<evidence type="ECO:0000256" key="1">
    <source>
        <dbReference type="ARBA" id="ARBA00004651"/>
    </source>
</evidence>
<feature type="transmembrane region" description="Helical" evidence="9">
    <location>
        <begin position="304"/>
        <end position="330"/>
    </location>
</feature>
<name>A0ABR0KKL3_9EURO</name>
<feature type="region of interest" description="Disordered" evidence="8">
    <location>
        <begin position="522"/>
        <end position="578"/>
    </location>
</feature>
<feature type="transmembrane region" description="Helical" evidence="9">
    <location>
        <begin position="225"/>
        <end position="247"/>
    </location>
</feature>
<dbReference type="Pfam" id="PF07690">
    <property type="entry name" value="MFS_1"/>
    <property type="match status" value="1"/>
</dbReference>
<reference evidence="11 12" key="1">
    <citation type="submission" date="2023-08" db="EMBL/GenBank/DDBJ databases">
        <title>Black Yeasts Isolated from many extreme environments.</title>
        <authorList>
            <person name="Coleine C."/>
            <person name="Stajich J.E."/>
            <person name="Selbmann L."/>
        </authorList>
    </citation>
    <scope>NUCLEOTIDE SEQUENCE [LARGE SCALE GENOMIC DNA]</scope>
    <source>
        <strain evidence="11 12">CCFEE 5885</strain>
    </source>
</reference>
<feature type="transmembrane region" description="Helical" evidence="9">
    <location>
        <begin position="71"/>
        <end position="92"/>
    </location>
</feature>
<feature type="transmembrane region" description="Helical" evidence="9">
    <location>
        <begin position="168"/>
        <end position="189"/>
    </location>
</feature>
<dbReference type="InterPro" id="IPR011701">
    <property type="entry name" value="MFS"/>
</dbReference>
<dbReference type="Gene3D" id="1.20.1250.20">
    <property type="entry name" value="MFS general substrate transporter like domains"/>
    <property type="match status" value="1"/>
</dbReference>
<comment type="similarity">
    <text evidence="7">Belongs to the major facilitator superfamily. DHA1 family. Polyamines/proton antiporter (TC 2.A.1.2.16) subfamily.</text>
</comment>
<evidence type="ECO:0000259" key="10">
    <source>
        <dbReference type="PROSITE" id="PS50850"/>
    </source>
</evidence>
<keyword evidence="2" id="KW-0813">Transport</keyword>
<feature type="transmembrane region" description="Helical" evidence="9">
    <location>
        <begin position="725"/>
        <end position="748"/>
    </location>
</feature>
<evidence type="ECO:0000313" key="11">
    <source>
        <dbReference type="EMBL" id="KAK5099124.1"/>
    </source>
</evidence>
<dbReference type="PROSITE" id="PS50850">
    <property type="entry name" value="MFS"/>
    <property type="match status" value="1"/>
</dbReference>
<feature type="transmembrane region" description="Helical" evidence="9">
    <location>
        <begin position="342"/>
        <end position="362"/>
    </location>
</feature>
<evidence type="ECO:0000256" key="2">
    <source>
        <dbReference type="ARBA" id="ARBA00022448"/>
    </source>
</evidence>
<dbReference type="PANTHER" id="PTHR23502:SF186">
    <property type="entry name" value="MAJOR FACILITATOR SUPERFAMILY (MFS) PROFILE DOMAIN-CONTAINING PROTEIN"/>
    <property type="match status" value="1"/>
</dbReference>
<comment type="caution">
    <text evidence="11">The sequence shown here is derived from an EMBL/GenBank/DDBJ whole genome shotgun (WGS) entry which is preliminary data.</text>
</comment>
<evidence type="ECO:0000256" key="3">
    <source>
        <dbReference type="ARBA" id="ARBA00022475"/>
    </source>
</evidence>
<feature type="transmembrane region" description="Helical" evidence="9">
    <location>
        <begin position="383"/>
        <end position="402"/>
    </location>
</feature>
<feature type="transmembrane region" description="Helical" evidence="9">
    <location>
        <begin position="196"/>
        <end position="219"/>
    </location>
</feature>
<evidence type="ECO:0000256" key="7">
    <source>
        <dbReference type="ARBA" id="ARBA00038459"/>
    </source>
</evidence>
<dbReference type="EMBL" id="JAVRRG010000011">
    <property type="protein sequence ID" value="KAK5099124.1"/>
    <property type="molecule type" value="Genomic_DNA"/>
</dbReference>
<gene>
    <name evidence="11" type="ORF">LTR24_001525</name>
</gene>
<keyword evidence="6 9" id="KW-0472">Membrane</keyword>
<feature type="transmembrane region" description="Helical" evidence="9">
    <location>
        <begin position="476"/>
        <end position="496"/>
    </location>
</feature>
<feature type="transmembrane region" description="Helical" evidence="9">
    <location>
        <begin position="441"/>
        <end position="464"/>
    </location>
</feature>
<evidence type="ECO:0000313" key="12">
    <source>
        <dbReference type="Proteomes" id="UP001345013"/>
    </source>
</evidence>
<keyword evidence="12" id="KW-1185">Reference proteome</keyword>
<evidence type="ECO:0000256" key="6">
    <source>
        <dbReference type="ARBA" id="ARBA00023136"/>
    </source>
</evidence>
<organism evidence="11 12">
    <name type="scientific">Lithohypha guttulata</name>
    <dbReference type="NCBI Taxonomy" id="1690604"/>
    <lineage>
        <taxon>Eukaryota</taxon>
        <taxon>Fungi</taxon>
        <taxon>Dikarya</taxon>
        <taxon>Ascomycota</taxon>
        <taxon>Pezizomycotina</taxon>
        <taxon>Eurotiomycetes</taxon>
        <taxon>Chaetothyriomycetidae</taxon>
        <taxon>Chaetothyriales</taxon>
        <taxon>Trichomeriaceae</taxon>
        <taxon>Lithohypha</taxon>
    </lineage>
</organism>
<feature type="transmembrane region" description="Helical" evidence="9">
    <location>
        <begin position="138"/>
        <end position="156"/>
    </location>
</feature>